<dbReference type="KEGG" id="fcy:FRACYDRAFT_267474"/>
<evidence type="ECO:0000313" key="2">
    <source>
        <dbReference type="Proteomes" id="UP000095751"/>
    </source>
</evidence>
<evidence type="ECO:0000313" key="1">
    <source>
        <dbReference type="EMBL" id="OEU23166.1"/>
    </source>
</evidence>
<dbReference type="EMBL" id="KV784353">
    <property type="protein sequence ID" value="OEU23166.1"/>
    <property type="molecule type" value="Genomic_DNA"/>
</dbReference>
<sequence length="182" mass="20986">MKRHYKEDDWLLSFLGCNEAGKKHKKLEYNVRIIVTILYSILCSTRDYIAIDALARSLGAKAKNIENRRRFLNRIAHETIKEYLQMKHTDDATASTTTAPLFQSSQSNDSLQSRHPQVVPSVFIKKYENDSTTTLRKKINPMKCSRAVVDETSHSVVFKNDENNEYPSPPPPSKRLRLYVNV</sequence>
<organism evidence="1 2">
    <name type="scientific">Fragilariopsis cylindrus CCMP1102</name>
    <dbReference type="NCBI Taxonomy" id="635003"/>
    <lineage>
        <taxon>Eukaryota</taxon>
        <taxon>Sar</taxon>
        <taxon>Stramenopiles</taxon>
        <taxon>Ochrophyta</taxon>
        <taxon>Bacillariophyta</taxon>
        <taxon>Bacillariophyceae</taxon>
        <taxon>Bacillariophycidae</taxon>
        <taxon>Bacillariales</taxon>
        <taxon>Bacillariaceae</taxon>
        <taxon>Fragilariopsis</taxon>
    </lineage>
</organism>
<reference evidence="1 2" key="1">
    <citation type="submission" date="2016-09" db="EMBL/GenBank/DDBJ databases">
        <title>Extensive genetic diversity and differential bi-allelic expression allows diatom success in the polar Southern Ocean.</title>
        <authorList>
            <consortium name="DOE Joint Genome Institute"/>
            <person name="Mock T."/>
            <person name="Otillar R.P."/>
            <person name="Strauss J."/>
            <person name="Dupont C."/>
            <person name="Frickenhaus S."/>
            <person name="Maumus F."/>
            <person name="Mcmullan M."/>
            <person name="Sanges R."/>
            <person name="Schmutz J."/>
            <person name="Toseland A."/>
            <person name="Valas R."/>
            <person name="Veluchamy A."/>
            <person name="Ward B.J."/>
            <person name="Allen A."/>
            <person name="Barry K."/>
            <person name="Falciatore A."/>
            <person name="Ferrante M."/>
            <person name="Fortunato A.E."/>
            <person name="Gloeckner G."/>
            <person name="Gruber A."/>
            <person name="Hipkin R."/>
            <person name="Janech M."/>
            <person name="Kroth P."/>
            <person name="Leese F."/>
            <person name="Lindquist E."/>
            <person name="Lyon B.R."/>
            <person name="Martin J."/>
            <person name="Mayer C."/>
            <person name="Parker M."/>
            <person name="Quesneville H."/>
            <person name="Raymond J."/>
            <person name="Uhlig C."/>
            <person name="Valentin K.U."/>
            <person name="Worden A.Z."/>
            <person name="Armbrust E.V."/>
            <person name="Bowler C."/>
            <person name="Green B."/>
            <person name="Moulton V."/>
            <person name="Van Oosterhout C."/>
            <person name="Grigoriev I."/>
        </authorList>
    </citation>
    <scope>NUCLEOTIDE SEQUENCE [LARGE SCALE GENOMIC DNA]</scope>
    <source>
        <strain evidence="1 2">CCMP1102</strain>
    </source>
</reference>
<name>A0A1E7FYF4_9STRA</name>
<dbReference type="InParanoid" id="A0A1E7FYF4"/>
<gene>
    <name evidence="1" type="ORF">FRACYDRAFT_267474</name>
</gene>
<keyword evidence="2" id="KW-1185">Reference proteome</keyword>
<protein>
    <submittedName>
        <fullName evidence="1">Uncharacterized protein</fullName>
    </submittedName>
</protein>
<dbReference type="AlphaFoldDB" id="A0A1E7FYF4"/>
<dbReference type="Proteomes" id="UP000095751">
    <property type="component" value="Unassembled WGS sequence"/>
</dbReference>
<accession>A0A1E7FYF4</accession>
<proteinExistence type="predicted"/>